<evidence type="ECO:0000256" key="4">
    <source>
        <dbReference type="SAM" id="SignalP"/>
    </source>
</evidence>
<dbReference type="Pfam" id="PF01476">
    <property type="entry name" value="LysM"/>
    <property type="match status" value="2"/>
</dbReference>
<dbReference type="eggNOG" id="COG1388">
    <property type="taxonomic scope" value="Bacteria"/>
</dbReference>
<feature type="domain" description="LysM" evidence="6">
    <location>
        <begin position="30"/>
        <end position="74"/>
    </location>
</feature>
<dbReference type="eggNOG" id="COG3942">
    <property type="taxonomic scope" value="Bacteria"/>
</dbReference>
<keyword evidence="3" id="KW-0961">Cell wall biogenesis/degradation</keyword>
<proteinExistence type="predicted"/>
<dbReference type="Gene3D" id="3.10.350.10">
    <property type="entry name" value="LysM domain"/>
    <property type="match status" value="2"/>
</dbReference>
<evidence type="ECO:0000256" key="3">
    <source>
        <dbReference type="ARBA" id="ARBA00023316"/>
    </source>
</evidence>
<dbReference type="SMART" id="SM00257">
    <property type="entry name" value="LysM"/>
    <property type="match status" value="2"/>
</dbReference>
<feature type="domain" description="LysM" evidence="6">
    <location>
        <begin position="101"/>
        <end position="145"/>
    </location>
</feature>
<dbReference type="InterPro" id="IPR036779">
    <property type="entry name" value="LysM_dom_sf"/>
</dbReference>
<reference evidence="7 8" key="1">
    <citation type="journal article" date="2012" name="PLoS ONE">
        <title>Functional divergence in the genus oenococcus as predicted by genome sequencing of the newly-described species, Oenococcus kitaharae.</title>
        <authorList>
            <person name="Borneman A.R."/>
            <person name="McCarthy J.M."/>
            <person name="Chambers P.J."/>
            <person name="Bartowsky E.J."/>
        </authorList>
    </citation>
    <scope>NUCLEOTIDE SEQUENCE [LARGE SCALE GENOMIC DNA]</scope>
    <source>
        <strain evidence="8">DSM17330</strain>
    </source>
</reference>
<evidence type="ECO:0000313" key="8">
    <source>
        <dbReference type="Proteomes" id="UP000004959"/>
    </source>
</evidence>
<dbReference type="PATRIC" id="fig|1045004.4.peg.1801"/>
<accession>G9WGS4</accession>
<dbReference type="SUPFAM" id="SSF54106">
    <property type="entry name" value="LysM domain"/>
    <property type="match status" value="2"/>
</dbReference>
<evidence type="ECO:0000313" key="7">
    <source>
        <dbReference type="EMBL" id="EHN59901.1"/>
    </source>
</evidence>
<dbReference type="PANTHER" id="PTHR33734">
    <property type="entry name" value="LYSM DOMAIN-CONTAINING GPI-ANCHORED PROTEIN 2"/>
    <property type="match status" value="1"/>
</dbReference>
<keyword evidence="1 4" id="KW-0732">Signal</keyword>
<feature type="signal peptide" evidence="4">
    <location>
        <begin position="1"/>
        <end position="29"/>
    </location>
</feature>
<dbReference type="GO" id="GO:0016787">
    <property type="term" value="F:hydrolase activity"/>
    <property type="evidence" value="ECO:0007669"/>
    <property type="project" value="UniProtKB-KW"/>
</dbReference>
<dbReference type="InterPro" id="IPR018392">
    <property type="entry name" value="LysM"/>
</dbReference>
<organism evidence="7 8">
    <name type="scientific">Oenococcus kitaharae DSM 17330</name>
    <dbReference type="NCBI Taxonomy" id="1045004"/>
    <lineage>
        <taxon>Bacteria</taxon>
        <taxon>Bacillati</taxon>
        <taxon>Bacillota</taxon>
        <taxon>Bacilli</taxon>
        <taxon>Lactobacillales</taxon>
        <taxon>Lactobacillaceae</taxon>
        <taxon>Oenococcus</taxon>
    </lineage>
</organism>
<gene>
    <name evidence="7" type="ORF">OKIT_1831</name>
</gene>
<dbReference type="InterPro" id="IPR038765">
    <property type="entry name" value="Papain-like_cys_pep_sf"/>
</dbReference>
<dbReference type="PROSITE" id="PS51782">
    <property type="entry name" value="LYSM"/>
    <property type="match status" value="2"/>
</dbReference>
<comment type="caution">
    <text evidence="7">The sequence shown here is derived from an EMBL/GenBank/DDBJ whole genome shotgun (WGS) entry which is preliminary data.</text>
</comment>
<evidence type="ECO:0000256" key="1">
    <source>
        <dbReference type="ARBA" id="ARBA00022729"/>
    </source>
</evidence>
<dbReference type="SUPFAM" id="SSF54001">
    <property type="entry name" value="Cysteine proteinases"/>
    <property type="match status" value="1"/>
</dbReference>
<dbReference type="Pfam" id="PF05257">
    <property type="entry name" value="CHAP"/>
    <property type="match status" value="1"/>
</dbReference>
<dbReference type="GO" id="GO:0071555">
    <property type="term" value="P:cell wall organization"/>
    <property type="evidence" value="ECO:0007669"/>
    <property type="project" value="UniProtKB-KW"/>
</dbReference>
<dbReference type="RefSeq" id="WP_007747269.1">
    <property type="nucleotide sequence ID" value="NZ_CM001398.1"/>
</dbReference>
<evidence type="ECO:0000259" key="6">
    <source>
        <dbReference type="PROSITE" id="PS51782"/>
    </source>
</evidence>
<name>G9WGS4_9LACO</name>
<dbReference type="Proteomes" id="UP000004959">
    <property type="component" value="Chromosome"/>
</dbReference>
<sequence>MTTKTVKNVLLVSTGAAAALAVGAVSANADTVTVKQGDSVWKLAQEYKTTTADIIKANGLENPNLILTGKTLNIPDSATPAAPAAAASTAATSVSPKNADGTVTVAAGDTLYGIATRYNVSVSTLIANNNGSTFITSGQKLSLTTAPVSAAPAAKTPAAPAASQAPVSQAPASQAPAAPASAAAPAAKAPAAPAAPVAVKKAVTPSYSTAASTTNTYYYGQCTWYVKNMLSWVPNMLGNANQWASSAAAQGFRVDHSPAIGSVVVFQGGQAGASAAYGHVAVVTAVYGDSIRIKEGNAGGNAISTRTVASASSYQYIHAK</sequence>
<dbReference type="STRING" id="336988.NT96_06665"/>
<dbReference type="PRINTS" id="PR01852">
    <property type="entry name" value="SIBAPROTEIN"/>
</dbReference>
<feature type="chain" id="PRO_5003527948" evidence="4">
    <location>
        <begin position="30"/>
        <end position="320"/>
    </location>
</feature>
<dbReference type="InterPro" id="IPR007921">
    <property type="entry name" value="CHAP_dom"/>
</dbReference>
<dbReference type="OrthoDB" id="2409959at2"/>
<dbReference type="Gene3D" id="3.90.1720.10">
    <property type="entry name" value="endopeptidase domain like (from Nostoc punctiforme)"/>
    <property type="match status" value="1"/>
</dbReference>
<dbReference type="AlphaFoldDB" id="G9WGS4"/>
<dbReference type="HOGENOM" id="CLU_733280_0_0_9"/>
<dbReference type="InterPro" id="IPR009148">
    <property type="entry name" value="PcsB-like"/>
</dbReference>
<evidence type="ECO:0000256" key="2">
    <source>
        <dbReference type="ARBA" id="ARBA00022801"/>
    </source>
</evidence>
<dbReference type="PANTHER" id="PTHR33734:SF22">
    <property type="entry name" value="MEMBRANE-BOUND LYTIC MUREIN TRANSGLYCOSYLASE D"/>
    <property type="match status" value="1"/>
</dbReference>
<keyword evidence="8" id="KW-1185">Reference proteome</keyword>
<dbReference type="CDD" id="cd00118">
    <property type="entry name" value="LysM"/>
    <property type="match status" value="2"/>
</dbReference>
<evidence type="ECO:0000259" key="5">
    <source>
        <dbReference type="PROSITE" id="PS50911"/>
    </source>
</evidence>
<keyword evidence="2" id="KW-0378">Hydrolase</keyword>
<dbReference type="GO" id="GO:0008932">
    <property type="term" value="F:lytic endotransglycosylase activity"/>
    <property type="evidence" value="ECO:0007669"/>
    <property type="project" value="TreeGrafter"/>
</dbReference>
<dbReference type="PROSITE" id="PS50911">
    <property type="entry name" value="CHAP"/>
    <property type="match status" value="1"/>
</dbReference>
<dbReference type="EMBL" id="AFVZ01000001">
    <property type="protein sequence ID" value="EHN59901.1"/>
    <property type="molecule type" value="Genomic_DNA"/>
</dbReference>
<protein>
    <submittedName>
        <fullName evidence="7">Uncharacterized protein</fullName>
    </submittedName>
</protein>
<feature type="domain" description="Peptidase C51" evidence="5">
    <location>
        <begin position="197"/>
        <end position="318"/>
    </location>
</feature>